<dbReference type="Proteomes" id="UP000320839">
    <property type="component" value="Chromosome"/>
</dbReference>
<dbReference type="SUPFAM" id="SSF52540">
    <property type="entry name" value="P-loop containing nucleoside triphosphate hydrolases"/>
    <property type="match status" value="1"/>
</dbReference>
<dbReference type="InterPro" id="IPR017911">
    <property type="entry name" value="MacB-like_ATP-bd"/>
</dbReference>
<dbReference type="GO" id="GO:0022857">
    <property type="term" value="F:transmembrane transporter activity"/>
    <property type="evidence" value="ECO:0007669"/>
    <property type="project" value="TreeGrafter"/>
</dbReference>
<evidence type="ECO:0000256" key="2">
    <source>
        <dbReference type="ARBA" id="ARBA00022741"/>
    </source>
</evidence>
<accession>A0A517Q896</accession>
<dbReference type="PROSITE" id="PS00211">
    <property type="entry name" value="ABC_TRANSPORTER_1"/>
    <property type="match status" value="1"/>
</dbReference>
<evidence type="ECO:0000313" key="6">
    <source>
        <dbReference type="EMBL" id="QDT27821.1"/>
    </source>
</evidence>
<gene>
    <name evidence="6" type="primary">lolD_3</name>
    <name evidence="6" type="ORF">Enr10x_31550</name>
    <name evidence="7" type="ORF">Pan153_20740</name>
</gene>
<reference evidence="6 8" key="1">
    <citation type="submission" date="2019-03" db="EMBL/GenBank/DDBJ databases">
        <title>Deep-cultivation of Planctomycetes and their phenomic and genomic characterization uncovers novel biology.</title>
        <authorList>
            <person name="Wiegand S."/>
            <person name="Jogler M."/>
            <person name="Boedeker C."/>
            <person name="Pinto D."/>
            <person name="Vollmers J."/>
            <person name="Rivas-Marin E."/>
            <person name="Kohn T."/>
            <person name="Peeters S.H."/>
            <person name="Heuer A."/>
            <person name="Rast P."/>
            <person name="Oberbeckmann S."/>
            <person name="Bunk B."/>
            <person name="Jeske O."/>
            <person name="Meyerdierks A."/>
            <person name="Storesund J.E."/>
            <person name="Kallscheuer N."/>
            <person name="Luecker S."/>
            <person name="Lage O.M."/>
            <person name="Pohl T."/>
            <person name="Merkel B.J."/>
            <person name="Hornburger P."/>
            <person name="Mueller R.-W."/>
            <person name="Bruemmer F."/>
            <person name="Labrenz M."/>
            <person name="Spormann A.M."/>
            <person name="Op den Camp H."/>
            <person name="Overmann J."/>
            <person name="Amann R."/>
            <person name="Jetten M.S.M."/>
            <person name="Mascher T."/>
            <person name="Medema M.H."/>
            <person name="Devos D.P."/>
            <person name="Kaster A.-K."/>
            <person name="Ovreas L."/>
            <person name="Rohde M."/>
            <person name="Galperin M.Y."/>
            <person name="Jogler C."/>
        </authorList>
    </citation>
    <scope>NUCLEOTIDE SEQUENCE [LARGE SCALE GENOMIC DNA]</scope>
    <source>
        <strain evidence="6 8">Enr10</strain>
        <strain evidence="7 9">Pan153</strain>
    </source>
</reference>
<evidence type="ECO:0000256" key="3">
    <source>
        <dbReference type="ARBA" id="ARBA00022840"/>
    </source>
</evidence>
<keyword evidence="8" id="KW-1185">Reference proteome</keyword>
<dbReference type="OrthoDB" id="581709at2"/>
<proteinExistence type="inferred from homology"/>
<dbReference type="Pfam" id="PF00005">
    <property type="entry name" value="ABC_tran"/>
    <property type="match status" value="1"/>
</dbReference>
<evidence type="ECO:0000313" key="8">
    <source>
        <dbReference type="Proteomes" id="UP000315647"/>
    </source>
</evidence>
<evidence type="ECO:0000259" key="5">
    <source>
        <dbReference type="PROSITE" id="PS50893"/>
    </source>
</evidence>
<evidence type="ECO:0000313" key="7">
    <source>
        <dbReference type="EMBL" id="QDV17422.1"/>
    </source>
</evidence>
<dbReference type="FunFam" id="3.40.50.300:FF:000032">
    <property type="entry name" value="Export ABC transporter ATP-binding protein"/>
    <property type="match status" value="1"/>
</dbReference>
<sequence>MPHDASDILVELTDVSKAYGQTQAAVNAVSNVSFTVRRGERVALLGKSGSGKSTLLNMIAGLDRPTGGRICVAGSILSELSPAAMADYRRERVGMIFQAFNLIPWRTALQNVELPMVFDRRGKAERMAAAQEALTAVGLAERMRHRPSELSGGEQQRVAIARALMNRPELLLADEPTGNLDSSTAGEILESLSRFTENSETATILVTHDEELAYRFATRVLHMLDGRLDHDSGAVSV</sequence>
<keyword evidence="6" id="KW-0449">Lipoprotein</keyword>
<dbReference type="RefSeq" id="WP_145450546.1">
    <property type="nucleotide sequence ID" value="NZ_CP036317.1"/>
</dbReference>
<name>A0A517Q896_9PLAN</name>
<dbReference type="AlphaFoldDB" id="A0A517Q896"/>
<dbReference type="Proteomes" id="UP000315647">
    <property type="component" value="Chromosome"/>
</dbReference>
<feature type="domain" description="ABC transporter" evidence="5">
    <location>
        <begin position="10"/>
        <end position="237"/>
    </location>
</feature>
<dbReference type="InterPro" id="IPR015854">
    <property type="entry name" value="ABC_transpr_LolD-like"/>
</dbReference>
<dbReference type="InterPro" id="IPR003593">
    <property type="entry name" value="AAA+_ATPase"/>
</dbReference>
<dbReference type="SMART" id="SM00382">
    <property type="entry name" value="AAA"/>
    <property type="match status" value="1"/>
</dbReference>
<dbReference type="Gene3D" id="3.40.50.300">
    <property type="entry name" value="P-loop containing nucleotide triphosphate hydrolases"/>
    <property type="match status" value="1"/>
</dbReference>
<dbReference type="EC" id="3.6.3.-" evidence="6"/>
<keyword evidence="2" id="KW-0547">Nucleotide-binding</keyword>
<protein>
    <submittedName>
        <fullName evidence="6">Lipoprotein-releasing system ATP-binding protein LolD</fullName>
        <ecNumber evidence="6">3.6.3.-</ecNumber>
    </submittedName>
</protein>
<dbReference type="PANTHER" id="PTHR24220">
    <property type="entry name" value="IMPORT ATP-BINDING PROTEIN"/>
    <property type="match status" value="1"/>
</dbReference>
<keyword evidence="3 6" id="KW-0067">ATP-binding</keyword>
<dbReference type="InterPro" id="IPR027417">
    <property type="entry name" value="P-loop_NTPase"/>
</dbReference>
<keyword evidence="6" id="KW-0378">Hydrolase</keyword>
<evidence type="ECO:0000256" key="4">
    <source>
        <dbReference type="ARBA" id="ARBA00038388"/>
    </source>
</evidence>
<evidence type="ECO:0000313" key="9">
    <source>
        <dbReference type="Proteomes" id="UP000320839"/>
    </source>
</evidence>
<dbReference type="InterPro" id="IPR003439">
    <property type="entry name" value="ABC_transporter-like_ATP-bd"/>
</dbReference>
<evidence type="ECO:0000256" key="1">
    <source>
        <dbReference type="ARBA" id="ARBA00022448"/>
    </source>
</evidence>
<organism evidence="6 8">
    <name type="scientific">Gimesia panareensis</name>
    <dbReference type="NCBI Taxonomy" id="2527978"/>
    <lineage>
        <taxon>Bacteria</taxon>
        <taxon>Pseudomonadati</taxon>
        <taxon>Planctomycetota</taxon>
        <taxon>Planctomycetia</taxon>
        <taxon>Planctomycetales</taxon>
        <taxon>Planctomycetaceae</taxon>
        <taxon>Gimesia</taxon>
    </lineage>
</organism>
<comment type="similarity">
    <text evidence="4">Belongs to the ABC transporter superfamily. Macrolide exporter (TC 3.A.1.122) family.</text>
</comment>
<dbReference type="EMBL" id="CP036317">
    <property type="protein sequence ID" value="QDV17422.1"/>
    <property type="molecule type" value="Genomic_DNA"/>
</dbReference>
<dbReference type="GO" id="GO:0005524">
    <property type="term" value="F:ATP binding"/>
    <property type="evidence" value="ECO:0007669"/>
    <property type="project" value="UniProtKB-KW"/>
</dbReference>
<accession>A0A518FM48</accession>
<dbReference type="InterPro" id="IPR017871">
    <property type="entry name" value="ABC_transporter-like_CS"/>
</dbReference>
<dbReference type="GO" id="GO:0005886">
    <property type="term" value="C:plasma membrane"/>
    <property type="evidence" value="ECO:0007669"/>
    <property type="project" value="TreeGrafter"/>
</dbReference>
<dbReference type="GO" id="GO:0098796">
    <property type="term" value="C:membrane protein complex"/>
    <property type="evidence" value="ECO:0007669"/>
    <property type="project" value="UniProtKB-ARBA"/>
</dbReference>
<dbReference type="EMBL" id="CP037421">
    <property type="protein sequence ID" value="QDT27821.1"/>
    <property type="molecule type" value="Genomic_DNA"/>
</dbReference>
<dbReference type="CDD" id="cd03255">
    <property type="entry name" value="ABC_MJ0796_LolCDE_FtsE"/>
    <property type="match status" value="1"/>
</dbReference>
<keyword evidence="1" id="KW-0813">Transport</keyword>
<dbReference type="PROSITE" id="PS50893">
    <property type="entry name" value="ABC_TRANSPORTER_2"/>
    <property type="match status" value="1"/>
</dbReference>
<dbReference type="GO" id="GO:0016887">
    <property type="term" value="F:ATP hydrolysis activity"/>
    <property type="evidence" value="ECO:0007669"/>
    <property type="project" value="InterPro"/>
</dbReference>